<dbReference type="SUPFAM" id="SSF53448">
    <property type="entry name" value="Nucleotide-diphospho-sugar transferases"/>
    <property type="match status" value="1"/>
</dbReference>
<name>A0A4R2TGT7_9FIRM</name>
<dbReference type="Pfam" id="PF12804">
    <property type="entry name" value="NTP_transf_3"/>
    <property type="match status" value="1"/>
</dbReference>
<dbReference type="AlphaFoldDB" id="A0A4R2TGT7"/>
<comment type="caution">
    <text evidence="2">The sequence shown here is derived from an EMBL/GenBank/DDBJ whole genome shotgun (WGS) entry which is preliminary data.</text>
</comment>
<protein>
    <submittedName>
        <fullName evidence="2">MobA-like NTP transferase protein</fullName>
    </submittedName>
</protein>
<keyword evidence="2" id="KW-0808">Transferase</keyword>
<dbReference type="Gene3D" id="3.90.550.10">
    <property type="entry name" value="Spore Coat Polysaccharide Biosynthesis Protein SpsA, Chain A"/>
    <property type="match status" value="1"/>
</dbReference>
<keyword evidence="3" id="KW-1185">Reference proteome</keyword>
<reference evidence="2 3" key="1">
    <citation type="submission" date="2019-03" db="EMBL/GenBank/DDBJ databases">
        <title>Genomic Encyclopedia of Type Strains, Phase IV (KMG-IV): sequencing the most valuable type-strain genomes for metagenomic binning, comparative biology and taxonomic classification.</title>
        <authorList>
            <person name="Goeker M."/>
        </authorList>
    </citation>
    <scope>NUCLEOTIDE SEQUENCE [LARGE SCALE GENOMIC DNA]</scope>
    <source>
        <strain evidence="2 3">DSM 100013</strain>
    </source>
</reference>
<dbReference type="GO" id="GO:0016779">
    <property type="term" value="F:nucleotidyltransferase activity"/>
    <property type="evidence" value="ECO:0007669"/>
    <property type="project" value="UniProtKB-ARBA"/>
</dbReference>
<organism evidence="2 3">
    <name type="scientific">Serpentinicella alkaliphila</name>
    <dbReference type="NCBI Taxonomy" id="1734049"/>
    <lineage>
        <taxon>Bacteria</taxon>
        <taxon>Bacillati</taxon>
        <taxon>Bacillota</taxon>
        <taxon>Clostridia</taxon>
        <taxon>Peptostreptococcales</taxon>
        <taxon>Natronincolaceae</taxon>
        <taxon>Serpentinicella</taxon>
    </lineage>
</organism>
<sequence>MNAVILAGEDNNKKSDIEHKAGILINGIPMINYVINALEQNSRISRIIVVGNKQKLKDIIKSNIDIIDGNGSMFDNFKTGIDYLNTNEKALIVTCDIPLITTNNIDDFLNKAIESNGDLCYPIIHKINCEEKYSDLKRTHVTLKEGIFTGGNIILVNPTITNKIEEKARVLIKHRKNPIAMTYNLGVGFLGKLLTKQLSVIELENHLSKLLNIRAKAIVTSFPELGCDVDREEHLEKIKKYII</sequence>
<dbReference type="EMBL" id="SLYC01000016">
    <property type="protein sequence ID" value="TCQ02381.1"/>
    <property type="molecule type" value="Genomic_DNA"/>
</dbReference>
<dbReference type="RefSeq" id="WP_132848438.1">
    <property type="nucleotide sequence ID" value="NZ_CP058648.1"/>
</dbReference>
<evidence type="ECO:0000313" key="2">
    <source>
        <dbReference type="EMBL" id="TCQ02381.1"/>
    </source>
</evidence>
<proteinExistence type="predicted"/>
<evidence type="ECO:0000259" key="1">
    <source>
        <dbReference type="Pfam" id="PF12804"/>
    </source>
</evidence>
<dbReference type="Proteomes" id="UP000295504">
    <property type="component" value="Unassembled WGS sequence"/>
</dbReference>
<dbReference type="OrthoDB" id="159246at2"/>
<dbReference type="InterPro" id="IPR025877">
    <property type="entry name" value="MobA-like_NTP_Trfase"/>
</dbReference>
<feature type="domain" description="MobA-like NTP transferase" evidence="1">
    <location>
        <begin position="3"/>
        <end position="123"/>
    </location>
</feature>
<accession>A0A4R2TGT7</accession>
<gene>
    <name evidence="2" type="ORF">EDD79_101627</name>
</gene>
<evidence type="ECO:0000313" key="3">
    <source>
        <dbReference type="Proteomes" id="UP000295504"/>
    </source>
</evidence>
<dbReference type="InterPro" id="IPR029044">
    <property type="entry name" value="Nucleotide-diphossugar_trans"/>
</dbReference>